<name>A0A699S548_TANCI</name>
<comment type="caution">
    <text evidence="1">The sequence shown here is derived from an EMBL/GenBank/DDBJ whole genome shotgun (WGS) entry which is preliminary data.</text>
</comment>
<accession>A0A699S548</accession>
<evidence type="ECO:0000313" key="1">
    <source>
        <dbReference type="EMBL" id="GFC92560.1"/>
    </source>
</evidence>
<gene>
    <name evidence="1" type="ORF">Tci_864530</name>
</gene>
<protein>
    <recommendedName>
        <fullName evidence="2">Integrase, catalytic region, zinc finger, CCHC-type, peptidase aspartic, catalytic</fullName>
    </recommendedName>
</protein>
<organism evidence="1">
    <name type="scientific">Tanacetum cinerariifolium</name>
    <name type="common">Dalmatian daisy</name>
    <name type="synonym">Chrysanthemum cinerariifolium</name>
    <dbReference type="NCBI Taxonomy" id="118510"/>
    <lineage>
        <taxon>Eukaryota</taxon>
        <taxon>Viridiplantae</taxon>
        <taxon>Streptophyta</taxon>
        <taxon>Embryophyta</taxon>
        <taxon>Tracheophyta</taxon>
        <taxon>Spermatophyta</taxon>
        <taxon>Magnoliopsida</taxon>
        <taxon>eudicotyledons</taxon>
        <taxon>Gunneridae</taxon>
        <taxon>Pentapetalae</taxon>
        <taxon>asterids</taxon>
        <taxon>campanulids</taxon>
        <taxon>Asterales</taxon>
        <taxon>Asteraceae</taxon>
        <taxon>Asteroideae</taxon>
        <taxon>Anthemideae</taxon>
        <taxon>Anthemidinae</taxon>
        <taxon>Tanacetum</taxon>
    </lineage>
</organism>
<sequence length="109" mass="11857">MDLQPTRQIIETIHVNFDEMTAMTSEQSSSGPTLHEMTPATISLGLMPKHTSSTPFVPPSRNDWDMLFQPMFDELLTPPPSIDPPAPAVIAQIVKVVALEPAESTSSPS</sequence>
<dbReference type="AlphaFoldDB" id="A0A699S548"/>
<feature type="non-terminal residue" evidence="1">
    <location>
        <position position="109"/>
    </location>
</feature>
<dbReference type="EMBL" id="BKCJ011138238">
    <property type="protein sequence ID" value="GFC92560.1"/>
    <property type="molecule type" value="Genomic_DNA"/>
</dbReference>
<reference evidence="1" key="1">
    <citation type="journal article" date="2019" name="Sci. Rep.">
        <title>Draft genome of Tanacetum cinerariifolium, the natural source of mosquito coil.</title>
        <authorList>
            <person name="Yamashiro T."/>
            <person name="Shiraishi A."/>
            <person name="Satake H."/>
            <person name="Nakayama K."/>
        </authorList>
    </citation>
    <scope>NUCLEOTIDE SEQUENCE</scope>
</reference>
<evidence type="ECO:0008006" key="2">
    <source>
        <dbReference type="Google" id="ProtNLM"/>
    </source>
</evidence>
<proteinExistence type="predicted"/>